<dbReference type="GO" id="GO:0061631">
    <property type="term" value="F:ubiquitin conjugating enzyme activity"/>
    <property type="evidence" value="ECO:0007669"/>
    <property type="project" value="TreeGrafter"/>
</dbReference>
<evidence type="ECO:0000256" key="1">
    <source>
        <dbReference type="ARBA" id="ARBA00022679"/>
    </source>
</evidence>
<protein>
    <recommendedName>
        <fullName evidence="4">UBC core domain-containing protein</fullName>
    </recommendedName>
</protein>
<dbReference type="InterPro" id="IPR016135">
    <property type="entry name" value="UBQ-conjugating_enzyme/RWD"/>
</dbReference>
<dbReference type="Gene3D" id="3.10.110.10">
    <property type="entry name" value="Ubiquitin Conjugating Enzyme"/>
    <property type="match status" value="1"/>
</dbReference>
<dbReference type="PANTHER" id="PTHR46116">
    <property type="entry name" value="(E3-INDEPENDENT) E2 UBIQUITIN-CONJUGATING ENZYME"/>
    <property type="match status" value="1"/>
</dbReference>
<feature type="region of interest" description="Disordered" evidence="3">
    <location>
        <begin position="563"/>
        <end position="591"/>
    </location>
</feature>
<keyword evidence="6" id="KW-1185">Reference proteome</keyword>
<comment type="caution">
    <text evidence="5">The sequence shown here is derived from an EMBL/GenBank/DDBJ whole genome shotgun (WGS) entry which is preliminary data.</text>
</comment>
<feature type="compositionally biased region" description="Acidic residues" evidence="3">
    <location>
        <begin position="565"/>
        <end position="588"/>
    </location>
</feature>
<dbReference type="SMART" id="SM00212">
    <property type="entry name" value="UBCc"/>
    <property type="match status" value="1"/>
</dbReference>
<proteinExistence type="predicted"/>
<feature type="domain" description="UBC core" evidence="4">
    <location>
        <begin position="683"/>
        <end position="846"/>
    </location>
</feature>
<dbReference type="OMA" id="EMWIEYE"/>
<accession>A0A5M3N627</accession>
<dbReference type="InterPro" id="IPR000608">
    <property type="entry name" value="UBC"/>
</dbReference>
<evidence type="ECO:0000313" key="5">
    <source>
        <dbReference type="EMBL" id="EIW86863.1"/>
    </source>
</evidence>
<organism evidence="5 6">
    <name type="scientific">Coniophora puteana (strain RWD-64-598)</name>
    <name type="common">Brown rot fungus</name>
    <dbReference type="NCBI Taxonomy" id="741705"/>
    <lineage>
        <taxon>Eukaryota</taxon>
        <taxon>Fungi</taxon>
        <taxon>Dikarya</taxon>
        <taxon>Basidiomycota</taxon>
        <taxon>Agaricomycotina</taxon>
        <taxon>Agaricomycetes</taxon>
        <taxon>Agaricomycetidae</taxon>
        <taxon>Boletales</taxon>
        <taxon>Coniophorineae</taxon>
        <taxon>Coniophoraceae</taxon>
        <taxon>Coniophora</taxon>
    </lineage>
</organism>
<dbReference type="OrthoDB" id="1926878at2759"/>
<sequence>MPASKGPRPSSTKFYQEDVVRLVNPPHTYGIVLRCWHDAEDIAPVSPLDDPLMRPLNQGEVGVSFFPTGLREILPESHFTLVDRSFQPGDYCKRSVDDVRSGVVTSIDVMASLAHAISNVPVQSWVNIKDLEHDVDVDVGQYVLYDDWVGQVTELFDECIVEASGTLVRVPEIGSRLSVGDRGHDILTHHLTYRLHMGGGNPFANTPQPTCNDTVLAVKHTVVAVCWLALNQSLHSAVAQTKQRPNRFWHGEQLSKLSFIPRRSDDIRVGDRVRTKADVTVPVTTHATQNSHDPPIRVRTLSVKETQTKVTVLWQDGEKETLTSIDLIPYLNPDEYDCWPGDHVIWKGEDQKRAAVVQTVNSADRVAKVMFTDTGAVEDTSVLELDPNGNGDWAITNHPHAFGVGVRRCDTVFIHAEGTTNGAAYPTVPRIGEIEAWVKEDLLGADGDLLGWRREMADLGVGLVAHRDPSSGEHNLRKVSKDDKSLTWIGEVVGLRMDGMVEVRHPNSEVEVYPLQRLTKLYDSIDQFEEEDWDDMSEDHESYEEEGPVWTRDENGEWALHEHADDEDDWEDDEDGAMDVDGSLEGDEPIPPLVPIDTDSANMAVDTPMRQATPSLSDSSPVPAGSSMNGSLLPPADSHANGSAGATVNLDSDDEAWQRFAILPSAPPDHAFYGTPTAQPSKAFHPRLNKEYRALTSSLPESIIVRTYEDRSDLLRCLIIGPENTPYEDAPFVIDWMLDANFPHSPPIAHFLSWTNGNGRVNPNLYEEGKVCLSILGTWSGDRNETWSAARSSLLQAFISIQGLVLVKEPWFCEPAYEKLRGTEEGIVNSRLYSEKAYVLSRGFVRRALEVPLGDLETEIKWLYYTNGRLKKVLSSARALIEKSKTKAEVTEADADLAVPRLTAGGVITLERILTKLQSIAEAQQ</sequence>
<name>A0A5M3N627_CONPW</name>
<evidence type="ECO:0000313" key="6">
    <source>
        <dbReference type="Proteomes" id="UP000053558"/>
    </source>
</evidence>
<dbReference type="Pfam" id="PF00179">
    <property type="entry name" value="UQ_con"/>
    <property type="match status" value="1"/>
</dbReference>
<dbReference type="AlphaFoldDB" id="A0A5M3N627"/>
<keyword evidence="1" id="KW-0808">Transferase</keyword>
<dbReference type="RefSeq" id="XP_007763534.1">
    <property type="nucleotide sequence ID" value="XM_007765344.1"/>
</dbReference>
<evidence type="ECO:0000256" key="3">
    <source>
        <dbReference type="SAM" id="MobiDB-lite"/>
    </source>
</evidence>
<dbReference type="PANTHER" id="PTHR46116:SF15">
    <property type="entry name" value="(E3-INDEPENDENT) E2 UBIQUITIN-CONJUGATING ENZYME"/>
    <property type="match status" value="1"/>
</dbReference>
<dbReference type="GeneID" id="19204536"/>
<dbReference type="CDD" id="cd23837">
    <property type="entry name" value="UBCc_UBE2O"/>
    <property type="match status" value="1"/>
</dbReference>
<gene>
    <name evidence="5" type="ORF">CONPUDRAFT_161497</name>
</gene>
<reference evidence="6" key="1">
    <citation type="journal article" date="2012" name="Science">
        <title>The Paleozoic origin of enzymatic lignin decomposition reconstructed from 31 fungal genomes.</title>
        <authorList>
            <person name="Floudas D."/>
            <person name="Binder M."/>
            <person name="Riley R."/>
            <person name="Barry K."/>
            <person name="Blanchette R.A."/>
            <person name="Henrissat B."/>
            <person name="Martinez A.T."/>
            <person name="Otillar R."/>
            <person name="Spatafora J.W."/>
            <person name="Yadav J.S."/>
            <person name="Aerts A."/>
            <person name="Benoit I."/>
            <person name="Boyd A."/>
            <person name="Carlson A."/>
            <person name="Copeland A."/>
            <person name="Coutinho P.M."/>
            <person name="de Vries R.P."/>
            <person name="Ferreira P."/>
            <person name="Findley K."/>
            <person name="Foster B."/>
            <person name="Gaskell J."/>
            <person name="Glotzer D."/>
            <person name="Gorecki P."/>
            <person name="Heitman J."/>
            <person name="Hesse C."/>
            <person name="Hori C."/>
            <person name="Igarashi K."/>
            <person name="Jurgens J.A."/>
            <person name="Kallen N."/>
            <person name="Kersten P."/>
            <person name="Kohler A."/>
            <person name="Kuees U."/>
            <person name="Kumar T.K.A."/>
            <person name="Kuo A."/>
            <person name="LaButti K."/>
            <person name="Larrondo L.F."/>
            <person name="Lindquist E."/>
            <person name="Ling A."/>
            <person name="Lombard V."/>
            <person name="Lucas S."/>
            <person name="Lundell T."/>
            <person name="Martin R."/>
            <person name="McLaughlin D.J."/>
            <person name="Morgenstern I."/>
            <person name="Morin E."/>
            <person name="Murat C."/>
            <person name="Nagy L.G."/>
            <person name="Nolan M."/>
            <person name="Ohm R.A."/>
            <person name="Patyshakuliyeva A."/>
            <person name="Rokas A."/>
            <person name="Ruiz-Duenas F.J."/>
            <person name="Sabat G."/>
            <person name="Salamov A."/>
            <person name="Samejima M."/>
            <person name="Schmutz J."/>
            <person name="Slot J.C."/>
            <person name="St John F."/>
            <person name="Stenlid J."/>
            <person name="Sun H."/>
            <person name="Sun S."/>
            <person name="Syed K."/>
            <person name="Tsang A."/>
            <person name="Wiebenga A."/>
            <person name="Young D."/>
            <person name="Pisabarro A."/>
            <person name="Eastwood D.C."/>
            <person name="Martin F."/>
            <person name="Cullen D."/>
            <person name="Grigoriev I.V."/>
            <person name="Hibbett D.S."/>
        </authorList>
    </citation>
    <scope>NUCLEOTIDE SEQUENCE [LARGE SCALE GENOMIC DNA]</scope>
    <source>
        <strain evidence="6">RWD-64-598 SS2</strain>
    </source>
</reference>
<dbReference type="PROSITE" id="PS50127">
    <property type="entry name" value="UBC_2"/>
    <property type="match status" value="1"/>
</dbReference>
<dbReference type="SUPFAM" id="SSF54495">
    <property type="entry name" value="UBC-like"/>
    <property type="match status" value="1"/>
</dbReference>
<evidence type="ECO:0000259" key="4">
    <source>
        <dbReference type="PROSITE" id="PS50127"/>
    </source>
</evidence>
<keyword evidence="2" id="KW-0833">Ubl conjugation pathway</keyword>
<dbReference type="Proteomes" id="UP000053558">
    <property type="component" value="Unassembled WGS sequence"/>
</dbReference>
<evidence type="ECO:0000256" key="2">
    <source>
        <dbReference type="ARBA" id="ARBA00022786"/>
    </source>
</evidence>
<dbReference type="EMBL" id="JH711573">
    <property type="protein sequence ID" value="EIW86863.1"/>
    <property type="molecule type" value="Genomic_DNA"/>
</dbReference>
<feature type="compositionally biased region" description="Polar residues" evidence="3">
    <location>
        <begin position="611"/>
        <end position="630"/>
    </location>
</feature>
<feature type="region of interest" description="Disordered" evidence="3">
    <location>
        <begin position="611"/>
        <end position="646"/>
    </location>
</feature>
<dbReference type="KEGG" id="cput:CONPUDRAFT_161497"/>